<sequence>MFRGYVRIMSDRYPIHVRSMSASQADIDTRRSLSNTLRMGYRLPRKRLFSYRNIFMQWFLFAEHFRGFPGQPQVMVGWQVVFNSPEHPLSIQRNFILPGAFEYGSAFVYFIKHGYVNHLGSVINHSVMLGVPTYWREFGSDTKKDETLHRLIKKSDLVMPLFVGRYNEKSYDKFKSLIKKDMEWCSENKVDYVPLCFPGFSWE</sequence>
<name>A0A5J4SXT0_9ZZZZ</name>
<dbReference type="AlphaFoldDB" id="A0A5J4SXT0"/>
<proteinExistence type="predicted"/>
<accession>A0A5J4SXT0</accession>
<comment type="caution">
    <text evidence="1">The sequence shown here is derived from an EMBL/GenBank/DDBJ whole genome shotgun (WGS) entry which is preliminary data.</text>
</comment>
<dbReference type="EMBL" id="SNRY01000033">
    <property type="protein sequence ID" value="KAA6350143.1"/>
    <property type="molecule type" value="Genomic_DNA"/>
</dbReference>
<protein>
    <submittedName>
        <fullName evidence="1">Uncharacterized protein</fullName>
    </submittedName>
</protein>
<organism evidence="1">
    <name type="scientific">termite gut metagenome</name>
    <dbReference type="NCBI Taxonomy" id="433724"/>
    <lineage>
        <taxon>unclassified sequences</taxon>
        <taxon>metagenomes</taxon>
        <taxon>organismal metagenomes</taxon>
    </lineage>
</organism>
<gene>
    <name evidence="1" type="ORF">EZS27_002506</name>
</gene>
<evidence type="ECO:0000313" key="1">
    <source>
        <dbReference type="EMBL" id="KAA6350143.1"/>
    </source>
</evidence>
<feature type="non-terminal residue" evidence="1">
    <location>
        <position position="203"/>
    </location>
</feature>
<reference evidence="1" key="1">
    <citation type="submission" date="2019-03" db="EMBL/GenBank/DDBJ databases">
        <title>Single cell metagenomics reveals metabolic interactions within the superorganism composed of flagellate Streblomastix strix and complex community of Bacteroidetes bacteria on its surface.</title>
        <authorList>
            <person name="Treitli S.C."/>
            <person name="Kolisko M."/>
            <person name="Husnik F."/>
            <person name="Keeling P."/>
            <person name="Hampl V."/>
        </authorList>
    </citation>
    <scope>NUCLEOTIDE SEQUENCE</scope>
    <source>
        <strain evidence="1">STM</strain>
    </source>
</reference>